<dbReference type="EMBL" id="MFLF01000012">
    <property type="protein sequence ID" value="OGG59957.1"/>
    <property type="molecule type" value="Genomic_DNA"/>
</dbReference>
<dbReference type="STRING" id="1798492.A3C89_03385"/>
<dbReference type="Proteomes" id="UP000178794">
    <property type="component" value="Unassembled WGS sequence"/>
</dbReference>
<dbReference type="Pfam" id="PF00300">
    <property type="entry name" value="His_Phos_1"/>
    <property type="match status" value="1"/>
</dbReference>
<dbReference type="GO" id="GO:0005829">
    <property type="term" value="C:cytosol"/>
    <property type="evidence" value="ECO:0007669"/>
    <property type="project" value="TreeGrafter"/>
</dbReference>
<dbReference type="InterPro" id="IPR050275">
    <property type="entry name" value="PGM_Phosphatase"/>
</dbReference>
<protein>
    <recommendedName>
        <fullName evidence="3">Phosphoglycerate mutase</fullName>
    </recommendedName>
</protein>
<dbReference type="InterPro" id="IPR029033">
    <property type="entry name" value="His_PPase_superfam"/>
</dbReference>
<dbReference type="SUPFAM" id="SSF53254">
    <property type="entry name" value="Phosphoglycerate mutase-like"/>
    <property type="match status" value="1"/>
</dbReference>
<dbReference type="Gene3D" id="3.40.50.1240">
    <property type="entry name" value="Phosphoglycerate mutase-like"/>
    <property type="match status" value="1"/>
</dbReference>
<dbReference type="SMART" id="SM00855">
    <property type="entry name" value="PGAM"/>
    <property type="match status" value="1"/>
</dbReference>
<dbReference type="PANTHER" id="PTHR48100:SF44">
    <property type="entry name" value="PHOSPHATASE C1620.13-RELATED"/>
    <property type="match status" value="1"/>
</dbReference>
<dbReference type="CDD" id="cd07067">
    <property type="entry name" value="HP_PGM_like"/>
    <property type="match status" value="1"/>
</dbReference>
<dbReference type="PANTHER" id="PTHR48100">
    <property type="entry name" value="BROAD-SPECIFICITY PHOSPHATASE YOR283W-RELATED"/>
    <property type="match status" value="1"/>
</dbReference>
<evidence type="ECO:0000313" key="2">
    <source>
        <dbReference type="Proteomes" id="UP000178794"/>
    </source>
</evidence>
<sequence length="209" mass="23858">MRVILVRHGKTGLGAARRFQSANTPLSEEGLMRVEACATELAHEPVTKVYTSTYERAVETAQRIARKHQCVPEEHALFTEKYNGTKVIGRSYFSLPFLALAGATIGHLFVRRVRYGDEETLDELGHRVHEAKLFLEAHAAHEEGIVVVSHAMWIATFLAQVDAQAPSRIWRYVTVVLRGLFMRNTQRYTFEYDITRKVWNRVISCNAKE</sequence>
<comment type="caution">
    <text evidence="1">The sequence shown here is derived from an EMBL/GenBank/DDBJ whole genome shotgun (WGS) entry which is preliminary data.</text>
</comment>
<evidence type="ECO:0000313" key="1">
    <source>
        <dbReference type="EMBL" id="OGG59957.1"/>
    </source>
</evidence>
<accession>A0A1F6DF59</accession>
<dbReference type="GO" id="GO:0016791">
    <property type="term" value="F:phosphatase activity"/>
    <property type="evidence" value="ECO:0007669"/>
    <property type="project" value="TreeGrafter"/>
</dbReference>
<dbReference type="AlphaFoldDB" id="A0A1F6DF59"/>
<gene>
    <name evidence="1" type="ORF">A3C89_03385</name>
</gene>
<evidence type="ECO:0008006" key="3">
    <source>
        <dbReference type="Google" id="ProtNLM"/>
    </source>
</evidence>
<dbReference type="InterPro" id="IPR013078">
    <property type="entry name" value="His_Pase_superF_clade-1"/>
</dbReference>
<organism evidence="1 2">
    <name type="scientific">Candidatus Kaiserbacteria bacterium RIFCSPHIGHO2_02_FULL_50_50</name>
    <dbReference type="NCBI Taxonomy" id="1798492"/>
    <lineage>
        <taxon>Bacteria</taxon>
        <taxon>Candidatus Kaiseribacteriota</taxon>
    </lineage>
</organism>
<proteinExistence type="predicted"/>
<reference evidence="1 2" key="1">
    <citation type="journal article" date="2016" name="Nat. Commun.">
        <title>Thousands of microbial genomes shed light on interconnected biogeochemical processes in an aquifer system.</title>
        <authorList>
            <person name="Anantharaman K."/>
            <person name="Brown C.T."/>
            <person name="Hug L.A."/>
            <person name="Sharon I."/>
            <person name="Castelle C.J."/>
            <person name="Probst A.J."/>
            <person name="Thomas B.C."/>
            <person name="Singh A."/>
            <person name="Wilkins M.J."/>
            <person name="Karaoz U."/>
            <person name="Brodie E.L."/>
            <person name="Williams K.H."/>
            <person name="Hubbard S.S."/>
            <person name="Banfield J.F."/>
        </authorList>
    </citation>
    <scope>NUCLEOTIDE SEQUENCE [LARGE SCALE GENOMIC DNA]</scope>
</reference>
<name>A0A1F6DF59_9BACT</name>